<evidence type="ECO:0000313" key="17">
    <source>
        <dbReference type="Proteomes" id="UP000435910"/>
    </source>
</evidence>
<dbReference type="EC" id="2.5.1.15" evidence="5 13"/>
<evidence type="ECO:0000256" key="7">
    <source>
        <dbReference type="ARBA" id="ARBA00022679"/>
    </source>
</evidence>
<dbReference type="InterPro" id="IPR011005">
    <property type="entry name" value="Dihydropteroate_synth-like_sf"/>
</dbReference>
<dbReference type="Proteomes" id="UP000595038">
    <property type="component" value="Chromosome"/>
</dbReference>
<dbReference type="GO" id="GO:0004156">
    <property type="term" value="F:dihydropteroate synthase activity"/>
    <property type="evidence" value="ECO:0007669"/>
    <property type="project" value="UniProtKB-EC"/>
</dbReference>
<keyword evidence="8 13" id="KW-0479">Metal-binding</keyword>
<dbReference type="GO" id="GO:0046654">
    <property type="term" value="P:tetrahydrofolate biosynthetic process"/>
    <property type="evidence" value="ECO:0007669"/>
    <property type="project" value="UniProtKB-UniPathway"/>
</dbReference>
<evidence type="ECO:0000256" key="6">
    <source>
        <dbReference type="ARBA" id="ARBA00016919"/>
    </source>
</evidence>
<dbReference type="GO" id="GO:0005829">
    <property type="term" value="C:cytosol"/>
    <property type="evidence" value="ECO:0007669"/>
    <property type="project" value="TreeGrafter"/>
</dbReference>
<evidence type="ECO:0000256" key="4">
    <source>
        <dbReference type="ARBA" id="ARBA00009503"/>
    </source>
</evidence>
<evidence type="ECO:0000256" key="8">
    <source>
        <dbReference type="ARBA" id="ARBA00022723"/>
    </source>
</evidence>
<feature type="domain" description="Pterin-binding" evidence="14">
    <location>
        <begin position="25"/>
        <end position="271"/>
    </location>
</feature>
<keyword evidence="10 13" id="KW-0289">Folate biosynthesis</keyword>
<dbReference type="Pfam" id="PF00809">
    <property type="entry name" value="Pterin_bind"/>
    <property type="match status" value="1"/>
</dbReference>
<dbReference type="InterPro" id="IPR006390">
    <property type="entry name" value="DHP_synth_dom"/>
</dbReference>
<dbReference type="EMBL" id="CP065647">
    <property type="protein sequence ID" value="QPR73242.1"/>
    <property type="molecule type" value="Genomic_DNA"/>
</dbReference>
<evidence type="ECO:0000256" key="2">
    <source>
        <dbReference type="ARBA" id="ARBA00001946"/>
    </source>
</evidence>
<reference evidence="15 18" key="2">
    <citation type="submission" date="2020-12" db="EMBL/GenBank/DDBJ databases">
        <title>FDA dAtabase for Regulatory Grade micrObial Sequences (FDA-ARGOS): Supporting development and validation of Infectious Disease Dx tests.</title>
        <authorList>
            <person name="Nelson B."/>
            <person name="Plummer A."/>
            <person name="Tallon L."/>
            <person name="Sadzewicz L."/>
            <person name="Zhao X."/>
            <person name="Boylan J."/>
            <person name="Ott S."/>
            <person name="Bowen H."/>
            <person name="Vavikolanu K."/>
            <person name="Mehta A."/>
            <person name="Aluvathingal J."/>
            <person name="Nadendla S."/>
            <person name="Myers T."/>
            <person name="Yan Y."/>
            <person name="Sichtig H."/>
        </authorList>
    </citation>
    <scope>NUCLEOTIDE SEQUENCE [LARGE SCALE GENOMIC DNA]</scope>
    <source>
        <strain evidence="15 18">FDAARGOS_923</strain>
    </source>
</reference>
<dbReference type="GO" id="GO:0046656">
    <property type="term" value="P:folic acid biosynthetic process"/>
    <property type="evidence" value="ECO:0007669"/>
    <property type="project" value="UniProtKB-KW"/>
</dbReference>
<accession>A0A1Y0YFI8</accession>
<comment type="pathway">
    <text evidence="3 13">Cofactor biosynthesis; tetrahydrofolate biosynthesis; 7,8-dihydrofolate from 2-amino-4-hydroxy-6-hydroxymethyl-7,8-dihydropteridine diphosphate and 4-aminobenzoate: step 1/2.</text>
</comment>
<comment type="cofactor">
    <cofactor evidence="2 13">
        <name>Mg(2+)</name>
        <dbReference type="ChEBI" id="CHEBI:18420"/>
    </cofactor>
</comment>
<dbReference type="AlphaFoldDB" id="A0A1Y0YFI8"/>
<dbReference type="PROSITE" id="PS50972">
    <property type="entry name" value="PTERIN_BINDING"/>
    <property type="match status" value="1"/>
</dbReference>
<sequence>MALQTAVRSKQLIAKQYTLSYEDKTLIMGILNVTPDSFSDGGKYNSIDRAVIHAKQMIEDGAHILDIGGESTRPGAEKVSLDEELSRVIPVIEKLVQEIDVPISVDTYKAQVADEAIKAGAAIINDVWGAKADPDMARVAAAHNVPIILMHNREERNYKDLIPDMLSDLMECVSIAKSAGVQDHHIVLDPGIGFAKTYHDNLAVMNQLEKFSEPGYPVLLGTSRKKFIGRVLDLPPEERAEGTGATVCLGIQKGCDIVRVHDVKQISRMAKMMDAMIDKGGVYHR</sequence>
<evidence type="ECO:0000256" key="9">
    <source>
        <dbReference type="ARBA" id="ARBA00022842"/>
    </source>
</evidence>
<comment type="similarity">
    <text evidence="4 13">Belongs to the DHPS family.</text>
</comment>
<evidence type="ECO:0000313" key="16">
    <source>
        <dbReference type="EMBL" id="TWL20468.1"/>
    </source>
</evidence>
<protein>
    <recommendedName>
        <fullName evidence="6 13">Dihydropteroate synthase</fullName>
        <shortName evidence="13">DHPS</shortName>
        <ecNumber evidence="5 13">2.5.1.15</ecNumber>
    </recommendedName>
    <alternativeName>
        <fullName evidence="11 13">Dihydropteroate pyrophosphorylase</fullName>
    </alternativeName>
</protein>
<reference evidence="16 17" key="1">
    <citation type="submission" date="2019-06" db="EMBL/GenBank/DDBJ databases">
        <title>Genome sequence analysis of &gt;100 Bacillus licheniformis strains suggests intrinsic resistance to this species.</title>
        <authorList>
            <person name="Wels M."/>
            <person name="Siezen R.J."/>
            <person name="Johansen E."/>
            <person name="Stuer-Lauridsen B."/>
            <person name="Bjerre K."/>
            <person name="Nielsen B.K.K."/>
        </authorList>
    </citation>
    <scope>NUCLEOTIDE SEQUENCE [LARGE SCALE GENOMIC DNA]</scope>
    <source>
        <strain evidence="16 17">BAC-16736</strain>
    </source>
</reference>
<evidence type="ECO:0000256" key="1">
    <source>
        <dbReference type="ARBA" id="ARBA00000012"/>
    </source>
</evidence>
<evidence type="ECO:0000256" key="12">
    <source>
        <dbReference type="ARBA" id="ARBA00053449"/>
    </source>
</evidence>
<dbReference type="InterPro" id="IPR000489">
    <property type="entry name" value="Pterin-binding_dom"/>
</dbReference>
<dbReference type="PROSITE" id="PS00793">
    <property type="entry name" value="DHPS_2"/>
    <property type="match status" value="1"/>
</dbReference>
<evidence type="ECO:0000256" key="3">
    <source>
        <dbReference type="ARBA" id="ARBA00004763"/>
    </source>
</evidence>
<dbReference type="Gene3D" id="3.20.20.20">
    <property type="entry name" value="Dihydropteroate synthase-like"/>
    <property type="match status" value="1"/>
</dbReference>
<keyword evidence="9 13" id="KW-0460">Magnesium</keyword>
<proteinExistence type="inferred from homology"/>
<dbReference type="PANTHER" id="PTHR20941:SF1">
    <property type="entry name" value="FOLIC ACID SYNTHESIS PROTEIN FOL1"/>
    <property type="match status" value="1"/>
</dbReference>
<evidence type="ECO:0000256" key="11">
    <source>
        <dbReference type="ARBA" id="ARBA00030193"/>
    </source>
</evidence>
<dbReference type="NCBIfam" id="TIGR01496">
    <property type="entry name" value="DHPS"/>
    <property type="match status" value="1"/>
</dbReference>
<dbReference type="Proteomes" id="UP000435910">
    <property type="component" value="Unassembled WGS sequence"/>
</dbReference>
<dbReference type="OMA" id="FATPRDC"/>
<dbReference type="GeneID" id="92858956"/>
<evidence type="ECO:0000313" key="15">
    <source>
        <dbReference type="EMBL" id="QPR73242.1"/>
    </source>
</evidence>
<dbReference type="SUPFAM" id="SSF51717">
    <property type="entry name" value="Dihydropteroate synthetase-like"/>
    <property type="match status" value="1"/>
</dbReference>
<dbReference type="PROSITE" id="PS00792">
    <property type="entry name" value="DHPS_1"/>
    <property type="match status" value="1"/>
</dbReference>
<dbReference type="InterPro" id="IPR045031">
    <property type="entry name" value="DHP_synth-like"/>
</dbReference>
<evidence type="ECO:0000259" key="14">
    <source>
        <dbReference type="PROSITE" id="PS50972"/>
    </source>
</evidence>
<comment type="function">
    <text evidence="12 13">Catalyzes the condensation of para-aminobenzoate (pABA) with 6-hydroxymethyl-7,8-dihydropterin diphosphate (DHPt-PP) to form 7,8-dihydropteroate (H2Pte), the immediate precursor of folate derivatives.</text>
</comment>
<dbReference type="PANTHER" id="PTHR20941">
    <property type="entry name" value="FOLATE SYNTHESIS PROTEINS"/>
    <property type="match status" value="1"/>
</dbReference>
<dbReference type="CDD" id="cd00739">
    <property type="entry name" value="DHPS"/>
    <property type="match status" value="1"/>
</dbReference>
<dbReference type="FunFam" id="3.20.20.20:FF:000006">
    <property type="entry name" value="Dihydropteroate synthase"/>
    <property type="match status" value="1"/>
</dbReference>
<keyword evidence="7 13" id="KW-0808">Transferase</keyword>
<gene>
    <name evidence="15" type="primary">folP</name>
    <name evidence="16" type="ORF">CHCC16736_4669</name>
    <name evidence="15" type="ORF">I6G80_02765</name>
</gene>
<name>A0A1Y0YFI8_BACLI</name>
<evidence type="ECO:0000256" key="10">
    <source>
        <dbReference type="ARBA" id="ARBA00022909"/>
    </source>
</evidence>
<dbReference type="RefSeq" id="WP_003178255.1">
    <property type="nucleotide sequence ID" value="NZ_BEXU01000017.1"/>
</dbReference>
<comment type="catalytic activity">
    <reaction evidence="1">
        <text>(7,8-dihydropterin-6-yl)methyl diphosphate + 4-aminobenzoate = 7,8-dihydropteroate + diphosphate</text>
        <dbReference type="Rhea" id="RHEA:19949"/>
        <dbReference type="ChEBI" id="CHEBI:17836"/>
        <dbReference type="ChEBI" id="CHEBI:17839"/>
        <dbReference type="ChEBI" id="CHEBI:33019"/>
        <dbReference type="ChEBI" id="CHEBI:72950"/>
        <dbReference type="EC" id="2.5.1.15"/>
    </reaction>
</comment>
<organism evidence="16 17">
    <name type="scientific">Bacillus licheniformis</name>
    <dbReference type="NCBI Taxonomy" id="1402"/>
    <lineage>
        <taxon>Bacteria</taxon>
        <taxon>Bacillati</taxon>
        <taxon>Bacillota</taxon>
        <taxon>Bacilli</taxon>
        <taxon>Bacillales</taxon>
        <taxon>Bacillaceae</taxon>
        <taxon>Bacillus</taxon>
    </lineage>
</organism>
<evidence type="ECO:0000256" key="5">
    <source>
        <dbReference type="ARBA" id="ARBA00012458"/>
    </source>
</evidence>
<evidence type="ECO:0000313" key="18">
    <source>
        <dbReference type="Proteomes" id="UP000595038"/>
    </source>
</evidence>
<dbReference type="EMBL" id="NILC01000036">
    <property type="protein sequence ID" value="TWL20468.1"/>
    <property type="molecule type" value="Genomic_DNA"/>
</dbReference>
<evidence type="ECO:0000256" key="13">
    <source>
        <dbReference type="RuleBase" id="RU361205"/>
    </source>
</evidence>
<dbReference type="UniPathway" id="UPA00077">
    <property type="reaction ID" value="UER00156"/>
</dbReference>
<dbReference type="GO" id="GO:0046872">
    <property type="term" value="F:metal ion binding"/>
    <property type="evidence" value="ECO:0007669"/>
    <property type="project" value="UniProtKB-KW"/>
</dbReference>